<name>A0A6C0KS55_9ZZZZ</name>
<organism evidence="2">
    <name type="scientific">viral metagenome</name>
    <dbReference type="NCBI Taxonomy" id="1070528"/>
    <lineage>
        <taxon>unclassified sequences</taxon>
        <taxon>metagenomes</taxon>
        <taxon>organismal metagenomes</taxon>
    </lineage>
</organism>
<accession>A0A6C0KS55</accession>
<proteinExistence type="predicted"/>
<dbReference type="Pfam" id="PF13884">
    <property type="entry name" value="Peptidase_S74"/>
    <property type="match status" value="1"/>
</dbReference>
<evidence type="ECO:0000313" key="2">
    <source>
        <dbReference type="EMBL" id="QHU20802.1"/>
    </source>
</evidence>
<feature type="domain" description="Peptidase S74" evidence="1">
    <location>
        <begin position="480"/>
        <end position="562"/>
    </location>
</feature>
<evidence type="ECO:0000259" key="1">
    <source>
        <dbReference type="PROSITE" id="PS51688"/>
    </source>
</evidence>
<dbReference type="AlphaFoldDB" id="A0A6C0KS55"/>
<reference evidence="2" key="1">
    <citation type="journal article" date="2020" name="Nature">
        <title>Giant virus diversity and host interactions through global metagenomics.</title>
        <authorList>
            <person name="Schulz F."/>
            <person name="Roux S."/>
            <person name="Paez-Espino D."/>
            <person name="Jungbluth S."/>
            <person name="Walsh D.A."/>
            <person name="Denef V.J."/>
            <person name="McMahon K.D."/>
            <person name="Konstantinidis K.T."/>
            <person name="Eloe-Fadrosh E.A."/>
            <person name="Kyrpides N.C."/>
            <person name="Woyke T."/>
        </authorList>
    </citation>
    <scope>NUCLEOTIDE SEQUENCE</scope>
    <source>
        <strain evidence="2">GVMAG-S-3300013094-100</strain>
    </source>
</reference>
<sequence length="562" mass="60464">MTSVFINPRSLISSSNVDTLLLKSSLSESRLTFVNSGSATGAYQSVPNPQLYGKNILLQPILNSGTPVFTLSSSGYNFSVLQNNNPIAQFYANTSTNQTQFNIYGPTYSSNFGIINGAVSRKAIILSDYNNQSIHQFSGIGYTYDIGLTYGITNYQVPARNAIHAFYAGASATSSVEWMRIQENNLGYPQLGIGTSVFTSNVALEVSGNVHIKGDLTFTGGFYGASIDTSSFVTVNSNTGRISSNILPQKLVFLNTNNLIDNSLLNNQYNFQYLKTQKNVGIGIKNPLQKLQVQGTGVFSDRLGINNVYPSARIHAIENVAVIPTAIFENNTGGDLLQTFISGSPAVYLCGTHPGIGIGTSNIPLNTSLQVNGNVNVTGIVSCCNLNLQYISGQTINITDPIAGPILRLQTITLSDNTTTLALRSSVQLQVYSSLSSVNNPGGISTDYISAATGSTVRILNSSLSVDNTLTLNSSPIISSDSRLKFEINSIENALDKIDAIHGYTFRYKYSNEKSGGILAQELITVLPEAVKSLPNGYYGVQYDVIIGLLIECIRELKAKIQ</sequence>
<dbReference type="InterPro" id="IPR030392">
    <property type="entry name" value="S74_ICA"/>
</dbReference>
<dbReference type="EMBL" id="MN740975">
    <property type="protein sequence ID" value="QHU20802.1"/>
    <property type="molecule type" value="Genomic_DNA"/>
</dbReference>
<dbReference type="PROSITE" id="PS51688">
    <property type="entry name" value="ICA"/>
    <property type="match status" value="1"/>
</dbReference>
<protein>
    <recommendedName>
        <fullName evidence="1">Peptidase S74 domain-containing protein</fullName>
    </recommendedName>
</protein>